<evidence type="ECO:0000256" key="10">
    <source>
        <dbReference type="ARBA" id="ARBA00066530"/>
    </source>
</evidence>
<evidence type="ECO:0000256" key="3">
    <source>
        <dbReference type="ARBA" id="ARBA00022679"/>
    </source>
</evidence>
<evidence type="ECO:0000256" key="1">
    <source>
        <dbReference type="ARBA" id="ARBA00001933"/>
    </source>
</evidence>
<evidence type="ECO:0000313" key="14">
    <source>
        <dbReference type="EMBL" id="KAF2429580.1"/>
    </source>
</evidence>
<accession>A0A9P4NPB8</accession>
<feature type="region of interest" description="Disordered" evidence="13">
    <location>
        <begin position="180"/>
        <end position="213"/>
    </location>
</feature>
<keyword evidence="5" id="KW-0486">Methionine biosynthesis</keyword>
<keyword evidence="15" id="KW-1185">Reference proteome</keyword>
<dbReference type="PANTHER" id="PTHR42699:SF1">
    <property type="entry name" value="CYSTATHIONINE GAMMA-SYNTHASE-RELATED"/>
    <property type="match status" value="1"/>
</dbReference>
<comment type="function">
    <text evidence="7">Catalyzes the formation of L-cystathionine from O-succinyl-L-homoserine (OSHS) and L-cysteine, via a gamma-replacement reaction. In the absence of thiol, catalyzes gamma-elimination to form 2-oxobutanoate, succinate and ammonia.</text>
</comment>
<dbReference type="FunFam" id="3.40.640.10:FF:000111">
    <property type="entry name" value="Cystathionine gamma-synthase"/>
    <property type="match status" value="1"/>
</dbReference>
<dbReference type="InterPro" id="IPR051750">
    <property type="entry name" value="Trans-sulfuration_enzymes"/>
</dbReference>
<proteinExistence type="inferred from homology"/>
<dbReference type="InterPro" id="IPR015424">
    <property type="entry name" value="PyrdxlP-dep_Trfase"/>
</dbReference>
<dbReference type="InterPro" id="IPR015422">
    <property type="entry name" value="PyrdxlP-dep_Trfase_small"/>
</dbReference>
<dbReference type="Gene3D" id="3.90.1150.10">
    <property type="entry name" value="Aspartate Aminotransferase, domain 1"/>
    <property type="match status" value="1"/>
</dbReference>
<evidence type="ECO:0000256" key="5">
    <source>
        <dbReference type="ARBA" id="ARBA00023167"/>
    </source>
</evidence>
<keyword evidence="3" id="KW-0808">Transferase</keyword>
<evidence type="ECO:0000256" key="2">
    <source>
        <dbReference type="ARBA" id="ARBA00022605"/>
    </source>
</evidence>
<gene>
    <name evidence="14" type="ORF">EJ08DRAFT_670887</name>
</gene>
<evidence type="ECO:0000256" key="13">
    <source>
        <dbReference type="SAM" id="MobiDB-lite"/>
    </source>
</evidence>
<evidence type="ECO:0000256" key="9">
    <source>
        <dbReference type="ARBA" id="ARBA00061376"/>
    </source>
</evidence>
<evidence type="ECO:0000256" key="12">
    <source>
        <dbReference type="RuleBase" id="RU362118"/>
    </source>
</evidence>
<evidence type="ECO:0000313" key="15">
    <source>
        <dbReference type="Proteomes" id="UP000800235"/>
    </source>
</evidence>
<dbReference type="InterPro" id="IPR015421">
    <property type="entry name" value="PyrdxlP-dep_Trfase_major"/>
</dbReference>
<reference evidence="14" key="1">
    <citation type="journal article" date="2020" name="Stud. Mycol.">
        <title>101 Dothideomycetes genomes: a test case for predicting lifestyles and emergence of pathogens.</title>
        <authorList>
            <person name="Haridas S."/>
            <person name="Albert R."/>
            <person name="Binder M."/>
            <person name="Bloem J."/>
            <person name="Labutti K."/>
            <person name="Salamov A."/>
            <person name="Andreopoulos B."/>
            <person name="Baker S."/>
            <person name="Barry K."/>
            <person name="Bills G."/>
            <person name="Bluhm B."/>
            <person name="Cannon C."/>
            <person name="Castanera R."/>
            <person name="Culley D."/>
            <person name="Daum C."/>
            <person name="Ezra D."/>
            <person name="Gonzalez J."/>
            <person name="Henrissat B."/>
            <person name="Kuo A."/>
            <person name="Liang C."/>
            <person name="Lipzen A."/>
            <person name="Lutzoni F."/>
            <person name="Magnuson J."/>
            <person name="Mondo S."/>
            <person name="Nolan M."/>
            <person name="Ohm R."/>
            <person name="Pangilinan J."/>
            <person name="Park H.-J."/>
            <person name="Ramirez L."/>
            <person name="Alfaro M."/>
            <person name="Sun H."/>
            <person name="Tritt A."/>
            <person name="Yoshinaga Y."/>
            <person name="Zwiers L.-H."/>
            <person name="Turgeon B."/>
            <person name="Goodwin S."/>
            <person name="Spatafora J."/>
            <person name="Crous P."/>
            <person name="Grigoriev I."/>
        </authorList>
    </citation>
    <scope>NUCLEOTIDE SEQUENCE</scope>
    <source>
        <strain evidence="14">CBS 130266</strain>
    </source>
</reference>
<comment type="pathway">
    <text evidence="8">Amino-acid biosynthesis; L-methionine biosynthesis via de novo pathway; L-cystathionine from O-succinyl-L-homoserine: step 1/1.</text>
</comment>
<dbReference type="Proteomes" id="UP000800235">
    <property type="component" value="Unassembled WGS sequence"/>
</dbReference>
<comment type="cofactor">
    <cofactor evidence="1 12">
        <name>pyridoxal 5'-phosphate</name>
        <dbReference type="ChEBI" id="CHEBI:597326"/>
    </cofactor>
</comment>
<dbReference type="Gene3D" id="3.40.640.10">
    <property type="entry name" value="Type I PLP-dependent aspartate aminotransferase-like (Major domain)"/>
    <property type="match status" value="1"/>
</dbReference>
<dbReference type="SUPFAM" id="SSF53383">
    <property type="entry name" value="PLP-dependent transferases"/>
    <property type="match status" value="1"/>
</dbReference>
<comment type="similarity">
    <text evidence="9">Belongs to the trans-sulfuration enzymes family. MET7 subfamily.</text>
</comment>
<feature type="compositionally biased region" description="Polar residues" evidence="13">
    <location>
        <begin position="193"/>
        <end position="207"/>
    </location>
</feature>
<dbReference type="Pfam" id="PF01053">
    <property type="entry name" value="Cys_Met_Meta_PP"/>
    <property type="match status" value="1"/>
</dbReference>
<dbReference type="GO" id="GO:0019346">
    <property type="term" value="P:transsulfuration"/>
    <property type="evidence" value="ECO:0007669"/>
    <property type="project" value="InterPro"/>
</dbReference>
<evidence type="ECO:0000256" key="11">
    <source>
        <dbReference type="ARBA" id="ARBA00083849"/>
    </source>
</evidence>
<dbReference type="GO" id="GO:0009086">
    <property type="term" value="P:methionine biosynthetic process"/>
    <property type="evidence" value="ECO:0007669"/>
    <property type="project" value="UniProtKB-KW"/>
</dbReference>
<dbReference type="PANTHER" id="PTHR42699">
    <property type="match status" value="1"/>
</dbReference>
<dbReference type="FunFam" id="3.90.1150.10:FF:000063">
    <property type="entry name" value="Probable cystathionine gamma-synthase"/>
    <property type="match status" value="1"/>
</dbReference>
<keyword evidence="4 12" id="KW-0663">Pyridoxal phosphate</keyword>
<dbReference type="InterPro" id="IPR000277">
    <property type="entry name" value="Cys/Met-Metab_PyrdxlP-dep_enz"/>
</dbReference>
<comment type="catalytic activity">
    <reaction evidence="6">
        <text>O-succinyl-L-homoserine + L-cysteine = L,L-cystathionine + succinate + H(+)</text>
        <dbReference type="Rhea" id="RHEA:20397"/>
        <dbReference type="ChEBI" id="CHEBI:15378"/>
        <dbReference type="ChEBI" id="CHEBI:30031"/>
        <dbReference type="ChEBI" id="CHEBI:35235"/>
        <dbReference type="ChEBI" id="CHEBI:57661"/>
        <dbReference type="ChEBI" id="CHEBI:58161"/>
        <dbReference type="EC" id="2.5.1.48"/>
    </reaction>
</comment>
<dbReference type="EC" id="2.5.1.48" evidence="10"/>
<evidence type="ECO:0000256" key="4">
    <source>
        <dbReference type="ARBA" id="ARBA00022898"/>
    </source>
</evidence>
<dbReference type="OrthoDB" id="10047078at2759"/>
<keyword evidence="2" id="KW-0028">Amino-acid biosynthesis</keyword>
<organism evidence="14 15">
    <name type="scientific">Tothia fuscella</name>
    <dbReference type="NCBI Taxonomy" id="1048955"/>
    <lineage>
        <taxon>Eukaryota</taxon>
        <taxon>Fungi</taxon>
        <taxon>Dikarya</taxon>
        <taxon>Ascomycota</taxon>
        <taxon>Pezizomycotina</taxon>
        <taxon>Dothideomycetes</taxon>
        <taxon>Pleosporomycetidae</taxon>
        <taxon>Venturiales</taxon>
        <taxon>Cylindrosympodiaceae</taxon>
        <taxon>Tothia</taxon>
    </lineage>
</organism>
<sequence length="599" mass="67069">MPGPAILTGQAVGETIPAQTPHAVSVSLPTWRSNVGYEEGEEWVMSKMKTGYPRFFIHKEIEKFALAIHEQFGSPSEKVMLFPSQCIALRCSTFINEQILHLNKGAVRIIALISDPEKETQDMKCVCPQIFAVFFPSEHWSTAKAFWQHSGDGVSSRRAEYCHGLFKEGLLVIKISTDDPQSLKKGPRRYRKSITQDSASNGQSDIVESQEDLPEDKAGGLFIEERFGRNLQLKFASNAKLAIKKRIAGSLTADVALEDALKVGKDEERTRQVPGFSEDDIYLYPTGMSSIFNTHRSLMVARGHLKSISYGFPYVDTLKILEKFGPGCLFYGRGSIEDLDALEHKLESGEKFLSLFCEFPGNPLLASPDLTRIRCLADKYGFVVVVDETIGNFLNVNVLPYADVVVSSLTKVFSGDSNVMGGSAILNPNGPYYEQLKRTWSHEFQDNYWVEDAIFMERNSRDFVPRIERININAEAICDVLRLDPRVKQVYYPKHNPTQPFYDICRTTNGGYGGLLSATFFSREDAVAFFDNLATAKGPSLGTNFTLSSPYVILAHYQELDWAESFGVERDLLRFSVGLEDTAALIETFRQALAAIPQR</sequence>
<evidence type="ECO:0000256" key="7">
    <source>
        <dbReference type="ARBA" id="ARBA00058439"/>
    </source>
</evidence>
<dbReference type="GO" id="GO:0003962">
    <property type="term" value="F:cystathionine gamma-synthase activity"/>
    <property type="evidence" value="ECO:0007669"/>
    <property type="project" value="UniProtKB-EC"/>
</dbReference>
<dbReference type="GO" id="GO:0030170">
    <property type="term" value="F:pyridoxal phosphate binding"/>
    <property type="evidence" value="ECO:0007669"/>
    <property type="project" value="InterPro"/>
</dbReference>
<name>A0A9P4NPB8_9PEZI</name>
<evidence type="ECO:0000256" key="8">
    <source>
        <dbReference type="ARBA" id="ARBA00060510"/>
    </source>
</evidence>
<comment type="caution">
    <text evidence="14">The sequence shown here is derived from an EMBL/GenBank/DDBJ whole genome shotgun (WGS) entry which is preliminary data.</text>
</comment>
<dbReference type="AlphaFoldDB" id="A0A9P4NPB8"/>
<protein>
    <recommendedName>
        <fullName evidence="10">cystathionine gamma-synthase</fullName>
        <ecNumber evidence="10">2.5.1.48</ecNumber>
    </recommendedName>
    <alternativeName>
        <fullName evidence="11">O-succinylhomoserine (thiol)-lyase</fullName>
    </alternativeName>
</protein>
<evidence type="ECO:0000256" key="6">
    <source>
        <dbReference type="ARBA" id="ARBA00051441"/>
    </source>
</evidence>
<dbReference type="EMBL" id="MU007045">
    <property type="protein sequence ID" value="KAF2429580.1"/>
    <property type="molecule type" value="Genomic_DNA"/>
</dbReference>